<evidence type="ECO:0000256" key="3">
    <source>
        <dbReference type="ARBA" id="ARBA00023319"/>
    </source>
</evidence>
<sequence length="156" mass="18081">RMTTHSNDNPKITTRVETLLCLLKLKTHVSCALSLSERFQVQGPALPVFVFPDEDAVLPCYLSPDISAEDLQIRWFREDYYSPVCLFEWGFYNLRVQNPAYRDRAGLFLEELHRGNVSLTLRDVRRSDRGQYTCMVLSDMMEDNTVIELVVRGECL</sequence>
<dbReference type="AlphaFoldDB" id="W5LWF5"/>
<dbReference type="GeneTree" id="ENSGT01120000271914"/>
<evidence type="ECO:0000313" key="5">
    <source>
        <dbReference type="Ensembl" id="ENSLOCP00000000462.1"/>
    </source>
</evidence>
<dbReference type="InParanoid" id="W5LWF5"/>
<dbReference type="InterPro" id="IPR036179">
    <property type="entry name" value="Ig-like_dom_sf"/>
</dbReference>
<dbReference type="InterPro" id="IPR050504">
    <property type="entry name" value="IgSF_BTN/MOG"/>
</dbReference>
<protein>
    <recommendedName>
        <fullName evidence="4">Ig-like domain-containing protein</fullName>
    </recommendedName>
</protein>
<keyword evidence="6" id="KW-1185">Reference proteome</keyword>
<dbReference type="Proteomes" id="UP000018468">
    <property type="component" value="Unassembled WGS sequence"/>
</dbReference>
<accession>W5LWF5</accession>
<dbReference type="GO" id="GO:0001817">
    <property type="term" value="P:regulation of cytokine production"/>
    <property type="evidence" value="ECO:0000318"/>
    <property type="project" value="GO_Central"/>
</dbReference>
<dbReference type="Ensembl" id="ENSLOCT00000000462.1">
    <property type="protein sequence ID" value="ENSLOCP00000000462.1"/>
    <property type="gene ID" value="ENSLOCG00000000424.1"/>
</dbReference>
<keyword evidence="3" id="KW-0393">Immunoglobulin domain</keyword>
<dbReference type="PANTHER" id="PTHR24100">
    <property type="entry name" value="BUTYROPHILIN"/>
    <property type="match status" value="1"/>
</dbReference>
<dbReference type="PROSITE" id="PS50835">
    <property type="entry name" value="IG_LIKE"/>
    <property type="match status" value="1"/>
</dbReference>
<dbReference type="GO" id="GO:0005102">
    <property type="term" value="F:signaling receptor binding"/>
    <property type="evidence" value="ECO:0000318"/>
    <property type="project" value="GO_Central"/>
</dbReference>
<dbReference type="InterPro" id="IPR013783">
    <property type="entry name" value="Ig-like_fold"/>
</dbReference>
<organism evidence="5 6">
    <name type="scientific">Lepisosteus oculatus</name>
    <name type="common">Spotted gar</name>
    <dbReference type="NCBI Taxonomy" id="7918"/>
    <lineage>
        <taxon>Eukaryota</taxon>
        <taxon>Metazoa</taxon>
        <taxon>Chordata</taxon>
        <taxon>Craniata</taxon>
        <taxon>Vertebrata</taxon>
        <taxon>Euteleostomi</taxon>
        <taxon>Actinopterygii</taxon>
        <taxon>Neopterygii</taxon>
        <taxon>Holostei</taxon>
        <taxon>Semionotiformes</taxon>
        <taxon>Lepisosteidae</taxon>
        <taxon>Lepisosteus</taxon>
    </lineage>
</organism>
<evidence type="ECO:0000256" key="1">
    <source>
        <dbReference type="ARBA" id="ARBA00004370"/>
    </source>
</evidence>
<dbReference type="GO" id="GO:0050852">
    <property type="term" value="P:T cell receptor signaling pathway"/>
    <property type="evidence" value="ECO:0000318"/>
    <property type="project" value="GO_Central"/>
</dbReference>
<keyword evidence="2" id="KW-0472">Membrane</keyword>
<evidence type="ECO:0000259" key="4">
    <source>
        <dbReference type="PROSITE" id="PS50835"/>
    </source>
</evidence>
<comment type="subcellular location">
    <subcellularLocation>
        <location evidence="1">Membrane</location>
    </subcellularLocation>
</comment>
<proteinExistence type="predicted"/>
<dbReference type="Gene3D" id="2.60.40.10">
    <property type="entry name" value="Immunoglobulins"/>
    <property type="match status" value="1"/>
</dbReference>
<dbReference type="InterPro" id="IPR013106">
    <property type="entry name" value="Ig_V-set"/>
</dbReference>
<dbReference type="SUPFAM" id="SSF48726">
    <property type="entry name" value="Immunoglobulin"/>
    <property type="match status" value="1"/>
</dbReference>
<evidence type="ECO:0000256" key="2">
    <source>
        <dbReference type="ARBA" id="ARBA00023136"/>
    </source>
</evidence>
<dbReference type="GO" id="GO:0009897">
    <property type="term" value="C:external side of plasma membrane"/>
    <property type="evidence" value="ECO:0000318"/>
    <property type="project" value="GO_Central"/>
</dbReference>
<dbReference type="Pfam" id="PF07686">
    <property type="entry name" value="V-set"/>
    <property type="match status" value="1"/>
</dbReference>
<reference evidence="5" key="3">
    <citation type="submission" date="2025-09" db="UniProtKB">
        <authorList>
            <consortium name="Ensembl"/>
        </authorList>
    </citation>
    <scope>IDENTIFICATION</scope>
</reference>
<dbReference type="FunFam" id="2.60.40.10:FF:002490">
    <property type="entry name" value="Uncharacterized protein"/>
    <property type="match status" value="1"/>
</dbReference>
<reference evidence="5" key="2">
    <citation type="submission" date="2025-08" db="UniProtKB">
        <authorList>
            <consortium name="Ensembl"/>
        </authorList>
    </citation>
    <scope>IDENTIFICATION</scope>
</reference>
<dbReference type="InterPro" id="IPR007110">
    <property type="entry name" value="Ig-like_dom"/>
</dbReference>
<dbReference type="SMART" id="SM00409">
    <property type="entry name" value="IG"/>
    <property type="match status" value="1"/>
</dbReference>
<name>W5LWF5_LEPOC</name>
<feature type="domain" description="Ig-like" evidence="4">
    <location>
        <begin position="10"/>
        <end position="148"/>
    </location>
</feature>
<dbReference type="Bgee" id="ENSLOCG00000000424">
    <property type="expression patterns" value="Expressed in pharyngeal gill and 9 other cell types or tissues"/>
</dbReference>
<dbReference type="PANTHER" id="PTHR24100:SF130">
    <property type="entry name" value="BUTYROPHILIN-LIKE PROTEIN 9"/>
    <property type="match status" value="1"/>
</dbReference>
<evidence type="ECO:0000313" key="6">
    <source>
        <dbReference type="Proteomes" id="UP000018468"/>
    </source>
</evidence>
<reference evidence="6" key="1">
    <citation type="submission" date="2011-12" db="EMBL/GenBank/DDBJ databases">
        <title>The Draft Genome of Lepisosteus oculatus.</title>
        <authorList>
            <consortium name="The Broad Institute Genome Assembly &amp; Analysis Group"/>
            <consortium name="Computational R&amp;D Group"/>
            <consortium name="and Sequencing Platform"/>
            <person name="Di Palma F."/>
            <person name="Alfoldi J."/>
            <person name="Johnson J."/>
            <person name="Berlin A."/>
            <person name="Gnerre S."/>
            <person name="Jaffe D."/>
            <person name="MacCallum I."/>
            <person name="Young S."/>
            <person name="Walker B.J."/>
            <person name="Lander E.S."/>
            <person name="Lindblad-Toh K."/>
        </authorList>
    </citation>
    <scope>NUCLEOTIDE SEQUENCE [LARGE SCALE GENOMIC DNA]</scope>
</reference>
<dbReference type="InterPro" id="IPR003599">
    <property type="entry name" value="Ig_sub"/>
</dbReference>